<accession>A0ABY4BZN5</accession>
<feature type="binding site" evidence="5">
    <location>
        <position position="221"/>
    </location>
    <ligand>
        <name>phosphoenolpyruvate</name>
        <dbReference type="ChEBI" id="CHEBI:58702"/>
    </ligand>
</feature>
<evidence type="ECO:0000256" key="3">
    <source>
        <dbReference type="ARBA" id="ARBA00022741"/>
    </source>
</evidence>
<dbReference type="PANTHER" id="PTHR40392:SF1">
    <property type="entry name" value="2-PHOSPHO-L-LACTATE GUANYLYLTRANSFERASE"/>
    <property type="match status" value="1"/>
</dbReference>
<gene>
    <name evidence="5" type="primary">fbiD</name>
    <name evidence="7" type="ORF">MTO99_13430</name>
</gene>
<comment type="pathway">
    <text evidence="5">Cofactor biosynthesis; coenzyme F420 biosynthesis.</text>
</comment>
<evidence type="ECO:0000256" key="1">
    <source>
        <dbReference type="ARBA" id="ARBA00022679"/>
    </source>
</evidence>
<dbReference type="InterPro" id="IPR002835">
    <property type="entry name" value="CofC"/>
</dbReference>
<dbReference type="EMBL" id="CP094528">
    <property type="protein sequence ID" value="UOE43183.1"/>
    <property type="molecule type" value="Genomic_DNA"/>
</dbReference>
<keyword evidence="1 5" id="KW-0808">Transferase</keyword>
<dbReference type="SUPFAM" id="SSF53448">
    <property type="entry name" value="Nucleotide-diphospho-sugar transferases"/>
    <property type="match status" value="1"/>
</dbReference>
<sequence length="285" mass="28520">MSPADDGVPAPEPAPAPAAAPRARPARQPEWRSGRRTGAQRGPTDAWTLVIPVKSPSRAKTRLAPEAGPDERAALARAFAADTVAVALATPGVGRVLVVADDPALAGAAEFVAEPEVRGLDPAIADGIAAAAGAPGAGAAPPTRVSRQSEWRAGRSSGAHPADAPPIGVLLGDLPALRADDLASALEAAARHPLAFVRDADGTGTTLATARGGVPFAPRFGPDSAARHAAAGFVELGASDMSSWPTLRRDVDTAAALVAAVALGVGPATAAELARLAASLPWLPR</sequence>
<dbReference type="RefSeq" id="WP_243554145.1">
    <property type="nucleotide sequence ID" value="NZ_CP094528.1"/>
</dbReference>
<evidence type="ECO:0000256" key="2">
    <source>
        <dbReference type="ARBA" id="ARBA00022695"/>
    </source>
</evidence>
<evidence type="ECO:0000256" key="5">
    <source>
        <dbReference type="HAMAP-Rule" id="MF_02114"/>
    </source>
</evidence>
<evidence type="ECO:0000313" key="7">
    <source>
        <dbReference type="EMBL" id="UOE43183.1"/>
    </source>
</evidence>
<dbReference type="Gene3D" id="3.90.550.10">
    <property type="entry name" value="Spore Coat Polysaccharide Biosynthesis Protein SpsA, Chain A"/>
    <property type="match status" value="1"/>
</dbReference>
<proteinExistence type="inferred from homology"/>
<dbReference type="EC" id="2.7.7.105" evidence="5"/>
<feature type="binding site" evidence="5">
    <location>
        <position position="224"/>
    </location>
    <ligand>
        <name>phosphoenolpyruvate</name>
        <dbReference type="ChEBI" id="CHEBI:58702"/>
    </ligand>
</feature>
<evidence type="ECO:0000256" key="4">
    <source>
        <dbReference type="ARBA" id="ARBA00023134"/>
    </source>
</evidence>
<feature type="compositionally biased region" description="Low complexity" evidence="6">
    <location>
        <begin position="133"/>
        <end position="142"/>
    </location>
</feature>
<dbReference type="HAMAP" id="MF_02114">
    <property type="entry name" value="CofC"/>
    <property type="match status" value="1"/>
</dbReference>
<comment type="function">
    <text evidence="5">Guanylyltransferase that catalyzes the activation of phosphoenolpyruvate (PEP) as enolpyruvoyl-2-diphospho-5'-guanosine, via the condensation of PEP with GTP. It is involved in the biosynthesis of coenzyme F420, a hydride carrier cofactor.</text>
</comment>
<keyword evidence="4 5" id="KW-0342">GTP-binding</keyword>
<comment type="similarity">
    <text evidence="5">Belongs to the CofC family.</text>
</comment>
<dbReference type="PANTHER" id="PTHR40392">
    <property type="entry name" value="2-PHOSPHO-L-LACTATE GUANYLYLTRANSFERASE"/>
    <property type="match status" value="1"/>
</dbReference>
<reference evidence="7 8" key="1">
    <citation type="submission" date="2022-03" db="EMBL/GenBank/DDBJ databases">
        <title>Mucilaginibacter sp. isolated from the gut of Protaetia brevitarsis seulensis larvae.</title>
        <authorList>
            <person name="Won M."/>
            <person name="Kim S.-J."/>
            <person name="Kwon S.-W."/>
        </authorList>
    </citation>
    <scope>NUCLEOTIDE SEQUENCE [LARGE SCALE GENOMIC DNA]</scope>
    <source>
        <strain evidence="7 8">CFWR-12</strain>
    </source>
</reference>
<feature type="binding site" evidence="5">
    <location>
        <position position="205"/>
    </location>
    <ligand>
        <name>phosphoenolpyruvate</name>
        <dbReference type="ChEBI" id="CHEBI:58702"/>
    </ligand>
</feature>
<dbReference type="GO" id="GO:0016779">
    <property type="term" value="F:nucleotidyltransferase activity"/>
    <property type="evidence" value="ECO:0007669"/>
    <property type="project" value="UniProtKB-KW"/>
</dbReference>
<protein>
    <recommendedName>
        <fullName evidence="5">Phosphoenolpyruvate guanylyltransferase</fullName>
        <shortName evidence="5">PEP guanylyltransferase</shortName>
        <ecNumber evidence="5">2.7.7.105</ecNumber>
    </recommendedName>
</protein>
<feature type="region of interest" description="Disordered" evidence="6">
    <location>
        <begin position="1"/>
        <end position="46"/>
    </location>
</feature>
<dbReference type="InterPro" id="IPR029044">
    <property type="entry name" value="Nucleotide-diphossugar_trans"/>
</dbReference>
<dbReference type="Proteomes" id="UP000832097">
    <property type="component" value="Chromosome"/>
</dbReference>
<organism evidence="7 8">
    <name type="scientific">Agromyces larvae</name>
    <dbReference type="NCBI Taxonomy" id="2929802"/>
    <lineage>
        <taxon>Bacteria</taxon>
        <taxon>Bacillati</taxon>
        <taxon>Actinomycetota</taxon>
        <taxon>Actinomycetes</taxon>
        <taxon>Micrococcales</taxon>
        <taxon>Microbacteriaceae</taxon>
        <taxon>Agromyces</taxon>
    </lineage>
</organism>
<keyword evidence="3 5" id="KW-0547">Nucleotide-binding</keyword>
<evidence type="ECO:0000256" key="6">
    <source>
        <dbReference type="SAM" id="MobiDB-lite"/>
    </source>
</evidence>
<keyword evidence="8" id="KW-1185">Reference proteome</keyword>
<keyword evidence="2 5" id="KW-0548">Nucleotidyltransferase</keyword>
<comment type="catalytic activity">
    <reaction evidence="5">
        <text>phosphoenolpyruvate + GTP + H(+) = enolpyruvoyl-2-diphospho-5'-guanosine + diphosphate</text>
        <dbReference type="Rhea" id="RHEA:30519"/>
        <dbReference type="ChEBI" id="CHEBI:15378"/>
        <dbReference type="ChEBI" id="CHEBI:33019"/>
        <dbReference type="ChEBI" id="CHEBI:37565"/>
        <dbReference type="ChEBI" id="CHEBI:58702"/>
        <dbReference type="ChEBI" id="CHEBI:143701"/>
        <dbReference type="EC" id="2.7.7.105"/>
    </reaction>
</comment>
<name>A0ABY4BZN5_9MICO</name>
<feature type="region of interest" description="Disordered" evidence="6">
    <location>
        <begin position="133"/>
        <end position="164"/>
    </location>
</feature>
<evidence type="ECO:0000313" key="8">
    <source>
        <dbReference type="Proteomes" id="UP000832097"/>
    </source>
</evidence>